<keyword evidence="1" id="KW-1185">Reference proteome</keyword>
<sequence length="338" mass="39256">MLTRGTVVSSRSFPRSRAPANFVSISTNHSSFQNHALMEKLPLSFCLRVVAQLRPQPTEPNPLEGAGPMWFCAFSAFQRNRETISQVIIRSLPDSSDWEYCFIGWKYHRLEDLLKRSRNMVRILEVRFHHEKEPRRPYFRVSAEDLKTKLLPYVAGQVADHASFHCSLNSTPEIQEHLGTFFSFFKDRRCFTTFDLNYQGPATEDFLRYQLNEPADYVSVILTGYDWPMTAKAVMVDLIGRFRHLYLSTDRSNIDLDPMAFSMILHYWISGHYPRWCKLSFARNMGGLTQYSDIRRDLRNQEGGEDGRAIVWEVKRSDGTSSSLPLTMYSDSAYIRML</sequence>
<organism evidence="1 2">
    <name type="scientific">Steinernema glaseri</name>
    <dbReference type="NCBI Taxonomy" id="37863"/>
    <lineage>
        <taxon>Eukaryota</taxon>
        <taxon>Metazoa</taxon>
        <taxon>Ecdysozoa</taxon>
        <taxon>Nematoda</taxon>
        <taxon>Chromadorea</taxon>
        <taxon>Rhabditida</taxon>
        <taxon>Tylenchina</taxon>
        <taxon>Panagrolaimomorpha</taxon>
        <taxon>Strongyloidoidea</taxon>
        <taxon>Steinernematidae</taxon>
        <taxon>Steinernema</taxon>
    </lineage>
</organism>
<accession>A0A1I8A0I8</accession>
<dbReference type="AlphaFoldDB" id="A0A1I8A0I8"/>
<reference evidence="2" key="1">
    <citation type="submission" date="2016-11" db="UniProtKB">
        <authorList>
            <consortium name="WormBaseParasite"/>
        </authorList>
    </citation>
    <scope>IDENTIFICATION</scope>
</reference>
<evidence type="ECO:0000313" key="1">
    <source>
        <dbReference type="Proteomes" id="UP000095287"/>
    </source>
</evidence>
<dbReference type="WBParaSite" id="L893_g31356.t1">
    <property type="protein sequence ID" value="L893_g31356.t1"/>
    <property type="gene ID" value="L893_g31356"/>
</dbReference>
<evidence type="ECO:0000313" key="2">
    <source>
        <dbReference type="WBParaSite" id="L893_g31356.t1"/>
    </source>
</evidence>
<dbReference type="Proteomes" id="UP000095287">
    <property type="component" value="Unplaced"/>
</dbReference>
<name>A0A1I8A0I8_9BILA</name>
<protein>
    <submittedName>
        <fullName evidence="2">FBA_2 domain-containing protein</fullName>
    </submittedName>
</protein>
<proteinExistence type="predicted"/>